<dbReference type="PANTHER" id="PTHR18902">
    <property type="entry name" value="NUCLEAR MITOTIC APPARATUS PROTEIN 1-RELATED"/>
    <property type="match status" value="1"/>
</dbReference>
<dbReference type="InterPro" id="IPR051841">
    <property type="entry name" value="MT-Golgi_org_protein"/>
</dbReference>
<keyword evidence="4 5" id="KW-0175">Coiled coil</keyword>
<dbReference type="RefSeq" id="XP_013421877.1">
    <property type="nucleotide sequence ID" value="XM_013566423.2"/>
</dbReference>
<dbReference type="SUPFAM" id="SSF57997">
    <property type="entry name" value="Tropomyosin"/>
    <property type="match status" value="1"/>
</dbReference>
<protein>
    <submittedName>
        <fullName evidence="8">Golgin subfamily A member 3 isoform X1</fullName>
    </submittedName>
</protein>
<feature type="coiled-coil region" evidence="5">
    <location>
        <begin position="1360"/>
        <end position="1531"/>
    </location>
</feature>
<accession>A0A1S3KH96</accession>
<evidence type="ECO:0000256" key="5">
    <source>
        <dbReference type="SAM" id="Coils"/>
    </source>
</evidence>
<dbReference type="InParanoid" id="A0A1S3KH96"/>
<dbReference type="OrthoDB" id="2286360at2759"/>
<feature type="compositionally biased region" description="Low complexity" evidence="6">
    <location>
        <begin position="580"/>
        <end position="589"/>
    </location>
</feature>
<dbReference type="GeneID" id="106181891"/>
<organism evidence="7 8">
    <name type="scientific">Lingula anatina</name>
    <name type="common">Brachiopod</name>
    <name type="synonym">Lingula unguis</name>
    <dbReference type="NCBI Taxonomy" id="7574"/>
    <lineage>
        <taxon>Eukaryota</taxon>
        <taxon>Metazoa</taxon>
        <taxon>Spiralia</taxon>
        <taxon>Lophotrochozoa</taxon>
        <taxon>Brachiopoda</taxon>
        <taxon>Linguliformea</taxon>
        <taxon>Lingulata</taxon>
        <taxon>Lingulida</taxon>
        <taxon>Linguloidea</taxon>
        <taxon>Lingulidae</taxon>
        <taxon>Lingula</taxon>
    </lineage>
</organism>
<gene>
    <name evidence="8" type="primary">LOC106181891</name>
</gene>
<feature type="coiled-coil region" evidence="5">
    <location>
        <begin position="1599"/>
        <end position="1626"/>
    </location>
</feature>
<feature type="coiled-coil region" evidence="5">
    <location>
        <begin position="855"/>
        <end position="906"/>
    </location>
</feature>
<comment type="subcellular location">
    <subcellularLocation>
        <location evidence="1">Cytoplasm</location>
    </subcellularLocation>
</comment>
<keyword evidence="2" id="KW-0963">Cytoplasm</keyword>
<evidence type="ECO:0000256" key="6">
    <source>
        <dbReference type="SAM" id="MobiDB-lite"/>
    </source>
</evidence>
<evidence type="ECO:0000256" key="1">
    <source>
        <dbReference type="ARBA" id="ARBA00004496"/>
    </source>
</evidence>
<dbReference type="KEGG" id="lak:106181891"/>
<evidence type="ECO:0000313" key="7">
    <source>
        <dbReference type="Proteomes" id="UP000085678"/>
    </source>
</evidence>
<feature type="coiled-coil region" evidence="5">
    <location>
        <begin position="956"/>
        <end position="1282"/>
    </location>
</feature>
<name>A0A1S3KH96_LINAN</name>
<feature type="coiled-coil region" evidence="5">
    <location>
        <begin position="597"/>
        <end position="818"/>
    </location>
</feature>
<sequence>MEPFELRFHQVNFEAEDIPQNQTLDSFSNVVSYQYDELLSSANGTAVNQSNVQEDQGQWAPLVSAYNADTVLPSRVHSGQIVETKVVDVHLENNVHFNHLGSSRSHSRSSPIHRTIKIEEVATNFHSASRPSVEGADETSEPELVEEALPGVFSTCSYHSTLHNDIIHNSSSSDTTERNGTAAIMEHNESFTRTSSSDSFTAFTNTVDALALQKSVIGSSALPPASNELIAQAIADAEKKLKLAKNGTSLERGDNQISREPSISKGNNEILQANGSVADQSHPHGVTIDGTDNPHTDRFNNDLLELPDRSNTDPYQLDGSSPQPMPQNLIRVPQELITITKTKSVVTGDTSNDFPQLGNDTDAPQEYFEELKVDTAVHTEEEIINQQAEGKTEKENKVFNFGDGDSNYAIFPDRVTPTNDMNHEEGNVTPTPFNSANNCNNFNNANNCNNFNTNTVLISKGQSIGDTFRECAIQEDLDLDQIEQHALPPNLGPVGTSTPVREKGQSPAPQFRTVKSDEDLWQQYKAHGLPIKGYSEEAGEMCDRSQSSSRSSEYGWHPGLPQGLEGLLRPELTPLDGRSRSSSISSLATSATETFDVEQLLKEKANLEGQLEVMSTEAKNAMQERAQLQAQLAAMKSQVSQASSSFYGSKGNELLTELQLLRQSSKELRHHVSELERSSDDKSLEIRNLQDELDVNQTKCERLQNKVEALRQELQGKDMTAQDLKNKVAELYVELQTSLQVKMQAESEIQSLRSDIEGYLKKRDWFQQQLTNAQEIKTQLQQEVASLKTLSVQQGNEIEKLKAENVDISHRHADLQQKVLQDKEQLANHLESIEYAMMEREAMFDQIKRQQGSAEEVLKLRMQKVEEERERLSSVTTSVADLEAELKKSSNELRVKEARIGVLEHEQAELMKRLTLSTKELQEREATIEMLRQSALDTDVRLKGLQQVTGSKDEVVLILREDNARLQVELDSALREKEEVERSIDILRDDLMKLEQGFLVMKQSVSAKEMELDKLKHENQSLERSLEAANSQIYDQRIAYDRCSSDLTAAVSAAHELQSQKLGQEIEISRLKNELNVAQSSQEKSENSRSEVASLKEKLNELKQKLEDATKHNVYLEGQLETTSDDQGTIAKLTDENTVLKIRVRELETQTQSEASSHAVTVSELEAELSKLQSDLHDKQSDTDNIVAELREKLAYAKNGKDLAVKELEVLRKRSEEDQEKQRSDFNKQIEALSGDLEATRNRKLTLEAEIMQLHKATENVIEDYKKKIGSLERDLQKSKEHGRKHHKSDTVNKKLMLELEREKGRLSGVLQSQSALKQHTSVLEEALALRESSITELSATAQGQLIRKDQVEAEYRGKITALEESLAREKDSVKGLKKQLMVQKGETVKLRREIETMHLDIDQLQKDLEQKKQAAHLVEVELGRAQQAALQYQTDLESLNSQHNSGKVELERVSRELSEEKAQQAVLVDQIKTLQWQLEQKSQEAKALQDKLTLAEERQKMELQSSQKSLQGLQAELEAAKCELAGTRKEKFSYQAKVSELHDALRSSVEQTKILKSQNTEDAVTGTMASFSLPTDYDIAAIEQLLNQSAPIAKSRPLENIQTCLASLRSEMTVLQKQLDVHTAQVQNTSKSWKEVEAQAEELRQMCRTPVSVSSDSVKSDQ</sequence>
<keyword evidence="7" id="KW-1185">Reference proteome</keyword>
<dbReference type="Proteomes" id="UP000085678">
    <property type="component" value="Unplaced"/>
</dbReference>
<feature type="region of interest" description="Disordered" evidence="6">
    <location>
        <begin position="304"/>
        <end position="326"/>
    </location>
</feature>
<feature type="region of interest" description="Disordered" evidence="6">
    <location>
        <begin position="536"/>
        <end position="589"/>
    </location>
</feature>
<proteinExistence type="predicted"/>
<feature type="region of interest" description="Disordered" evidence="6">
    <location>
        <begin position="486"/>
        <end position="510"/>
    </location>
</feature>
<evidence type="ECO:0000313" key="8">
    <source>
        <dbReference type="RefSeq" id="XP_013421877.1"/>
    </source>
</evidence>
<evidence type="ECO:0000256" key="3">
    <source>
        <dbReference type="ARBA" id="ARBA00022553"/>
    </source>
</evidence>
<evidence type="ECO:0000256" key="4">
    <source>
        <dbReference type="ARBA" id="ARBA00023054"/>
    </source>
</evidence>
<feature type="compositionally biased region" description="Polar residues" evidence="6">
    <location>
        <begin position="312"/>
        <end position="322"/>
    </location>
</feature>
<reference evidence="8" key="1">
    <citation type="submission" date="2025-08" db="UniProtKB">
        <authorList>
            <consortium name="RefSeq"/>
        </authorList>
    </citation>
    <scope>IDENTIFICATION</scope>
    <source>
        <tissue evidence="8">Gonads</tissue>
    </source>
</reference>
<keyword evidence="3" id="KW-0597">Phosphoprotein</keyword>
<dbReference type="GO" id="GO:0005737">
    <property type="term" value="C:cytoplasm"/>
    <property type="evidence" value="ECO:0007669"/>
    <property type="project" value="UniProtKB-SubCell"/>
</dbReference>
<dbReference type="STRING" id="7574.A0A1S3KH96"/>
<dbReference type="PANTHER" id="PTHR18902:SF31">
    <property type="entry name" value="PERICENTRIN_AKAP-450 CENTROSOMAL TARGETING DOMAIN-CONTAINING PROTEIN"/>
    <property type="match status" value="1"/>
</dbReference>
<evidence type="ECO:0000256" key="2">
    <source>
        <dbReference type="ARBA" id="ARBA00022490"/>
    </source>
</evidence>